<dbReference type="EMBL" id="CP095855">
    <property type="protein sequence ID" value="UPK71795.1"/>
    <property type="molecule type" value="Genomic_DNA"/>
</dbReference>
<keyword evidence="9" id="KW-1185">Reference proteome</keyword>
<dbReference type="InterPro" id="IPR012944">
    <property type="entry name" value="SusD_RagB_dom"/>
</dbReference>
<name>A0ABY4I6T8_CHIFI</name>
<dbReference type="PROSITE" id="PS51257">
    <property type="entry name" value="PROKAR_LIPOPROTEIN"/>
    <property type="match status" value="1"/>
</dbReference>
<evidence type="ECO:0000259" key="7">
    <source>
        <dbReference type="Pfam" id="PF14322"/>
    </source>
</evidence>
<sequence length="482" mass="55231">MVNKISTSRVHYRGLFLLIIGASIFAGCRKFLEVKPPSTSLNADNVYRSNATAISVLTNVYSKLSQSDVFYGEELTSVQSITGILGDELNLYSEISIDDYVNTFRNNLSSSNIIASRFWNNCYNNIFIINSALEGLTQSESLTKEVRQQLIGEAKFMRAFFYFYLLNLYGEVPLILTTDYKVNSNIPRADTGLVWNQIKSDLIDAKELLSSDFRDISLLSKTSERVRPTRWSASALLSRVYLYTGEYNAAISEATNVINEKNLFDTVEIEHVFLKNNREAIWQLQPVDVGFNTREARTFVIPPSGFTGESYPVYMSANLIESFDLRDKRLQTWVGSISFNGDIYRFPYKYKLYEQTGDLEEYSTVLRLAEQFLIRAEARLRVNDLVGAVDDINIIRKRAGLDDLGLSTPENILKSLIKERQLELFSEWGHRWFDMKRLKIVDDVMTKVDAEKGAEWSAYKQQLPIPYFEMRSNPSLVQNNGY</sequence>
<gene>
    <name evidence="8" type="ORF">MYF79_10925</name>
</gene>
<evidence type="ECO:0000313" key="8">
    <source>
        <dbReference type="EMBL" id="UPK71795.1"/>
    </source>
</evidence>
<dbReference type="Pfam" id="PF14322">
    <property type="entry name" value="SusD-like_3"/>
    <property type="match status" value="1"/>
</dbReference>
<reference evidence="8 9" key="1">
    <citation type="submission" date="2022-04" db="EMBL/GenBank/DDBJ databases">
        <title>The arsenic-methylating capacity of Chitinophaga filiformis YT5 during chitin decomposition.</title>
        <authorList>
            <person name="Chen G."/>
            <person name="Liang Y."/>
        </authorList>
    </citation>
    <scope>NUCLEOTIDE SEQUENCE [LARGE SCALE GENOMIC DNA]</scope>
    <source>
        <strain evidence="8 9">YT5</strain>
    </source>
</reference>
<keyword evidence="3" id="KW-0732">Signal</keyword>
<evidence type="ECO:0000256" key="4">
    <source>
        <dbReference type="ARBA" id="ARBA00023136"/>
    </source>
</evidence>
<feature type="domain" description="SusD-like N-terminal" evidence="7">
    <location>
        <begin position="30"/>
        <end position="242"/>
    </location>
</feature>
<protein>
    <submittedName>
        <fullName evidence="8">RagB/SusD family nutrient uptake outer membrane protein</fullName>
    </submittedName>
</protein>
<keyword evidence="5" id="KW-0998">Cell outer membrane</keyword>
<evidence type="ECO:0000256" key="2">
    <source>
        <dbReference type="ARBA" id="ARBA00006275"/>
    </source>
</evidence>
<comment type="similarity">
    <text evidence="2">Belongs to the SusD family.</text>
</comment>
<dbReference type="SUPFAM" id="SSF48452">
    <property type="entry name" value="TPR-like"/>
    <property type="match status" value="1"/>
</dbReference>
<proteinExistence type="inferred from homology"/>
<dbReference type="RefSeq" id="WP_247813908.1">
    <property type="nucleotide sequence ID" value="NZ_CP095855.1"/>
</dbReference>
<evidence type="ECO:0000256" key="5">
    <source>
        <dbReference type="ARBA" id="ARBA00023237"/>
    </source>
</evidence>
<organism evidence="8 9">
    <name type="scientific">Chitinophaga filiformis</name>
    <name type="common">Myxococcus filiformis</name>
    <name type="synonym">Flexibacter filiformis</name>
    <dbReference type="NCBI Taxonomy" id="104663"/>
    <lineage>
        <taxon>Bacteria</taxon>
        <taxon>Pseudomonadati</taxon>
        <taxon>Bacteroidota</taxon>
        <taxon>Chitinophagia</taxon>
        <taxon>Chitinophagales</taxon>
        <taxon>Chitinophagaceae</taxon>
        <taxon>Chitinophaga</taxon>
    </lineage>
</organism>
<feature type="domain" description="RagB/SusD" evidence="6">
    <location>
        <begin position="355"/>
        <end position="482"/>
    </location>
</feature>
<dbReference type="CDD" id="cd08977">
    <property type="entry name" value="SusD"/>
    <property type="match status" value="1"/>
</dbReference>
<dbReference type="InterPro" id="IPR011990">
    <property type="entry name" value="TPR-like_helical_dom_sf"/>
</dbReference>
<dbReference type="Proteomes" id="UP000830198">
    <property type="component" value="Chromosome"/>
</dbReference>
<keyword evidence="4" id="KW-0472">Membrane</keyword>
<evidence type="ECO:0000313" key="9">
    <source>
        <dbReference type="Proteomes" id="UP000830198"/>
    </source>
</evidence>
<dbReference type="Pfam" id="PF07980">
    <property type="entry name" value="SusD_RagB"/>
    <property type="match status" value="1"/>
</dbReference>
<dbReference type="InterPro" id="IPR033985">
    <property type="entry name" value="SusD-like_N"/>
</dbReference>
<evidence type="ECO:0000256" key="3">
    <source>
        <dbReference type="ARBA" id="ARBA00022729"/>
    </source>
</evidence>
<evidence type="ECO:0000256" key="1">
    <source>
        <dbReference type="ARBA" id="ARBA00004442"/>
    </source>
</evidence>
<dbReference type="Gene3D" id="1.25.40.390">
    <property type="match status" value="1"/>
</dbReference>
<comment type="subcellular location">
    <subcellularLocation>
        <location evidence="1">Cell outer membrane</location>
    </subcellularLocation>
</comment>
<evidence type="ECO:0000259" key="6">
    <source>
        <dbReference type="Pfam" id="PF07980"/>
    </source>
</evidence>
<accession>A0ABY4I6T8</accession>